<keyword evidence="3" id="KW-1185">Reference proteome</keyword>
<dbReference type="Proteomes" id="UP000245754">
    <property type="component" value="Unassembled WGS sequence"/>
</dbReference>
<protein>
    <submittedName>
        <fullName evidence="2">Uncharacterized protein</fullName>
    </submittedName>
</protein>
<dbReference type="AlphaFoldDB" id="A0A316EYL8"/>
<dbReference type="RefSeq" id="WP_146208389.1">
    <property type="nucleotide sequence ID" value="NZ_QGGT01000001.1"/>
</dbReference>
<evidence type="ECO:0000313" key="3">
    <source>
        <dbReference type="Proteomes" id="UP000245754"/>
    </source>
</evidence>
<proteinExistence type="predicted"/>
<name>A0A316EYL8_9BURK</name>
<organism evidence="2 3">
    <name type="scientific">Cupriavidus plantarum</name>
    <dbReference type="NCBI Taxonomy" id="942865"/>
    <lineage>
        <taxon>Bacteria</taxon>
        <taxon>Pseudomonadati</taxon>
        <taxon>Pseudomonadota</taxon>
        <taxon>Betaproteobacteria</taxon>
        <taxon>Burkholderiales</taxon>
        <taxon>Burkholderiaceae</taxon>
        <taxon>Cupriavidus</taxon>
    </lineage>
</organism>
<comment type="caution">
    <text evidence="2">The sequence shown here is derived from an EMBL/GenBank/DDBJ whole genome shotgun (WGS) entry which is preliminary data.</text>
</comment>
<gene>
    <name evidence="2" type="ORF">C7419_1011208</name>
</gene>
<sequence length="291" mass="30090">MGDKGQFHSQNNVPELGPRTTDARNLRPDLVLSSLQMVVLGSTDASGNLWASPLFGPGGFARLGNASLTISVPKRHRDDDDPLWKNVGHNNQVAIRAMGHGGACHLGGEISSVDARGAEIVITRASAGAPPTRLDETSFEVGNPCLPVQSAAGLDLRGSVQIIARGADCAYVVCQSAVGPVISAFSGAAGFIGVTDQTTLRIDAPADPSFSNACASGPEAIAAGLCIADVGRQQILQLTGTMSVRPDANLAARAWDFRVGKWILRDIAQPLAPISAAPAAIASNMLRVGPD</sequence>
<evidence type="ECO:0000313" key="2">
    <source>
        <dbReference type="EMBL" id="PWK37326.1"/>
    </source>
</evidence>
<dbReference type="EMBL" id="QGGT01000001">
    <property type="protein sequence ID" value="PWK37326.1"/>
    <property type="molecule type" value="Genomic_DNA"/>
</dbReference>
<reference evidence="2 3" key="1">
    <citation type="submission" date="2018-05" db="EMBL/GenBank/DDBJ databases">
        <title>Genomic Encyclopedia of Type Strains, Phase IV (KMG-V): Genome sequencing to study the core and pangenomes of soil and plant-associated prokaryotes.</title>
        <authorList>
            <person name="Whitman W."/>
        </authorList>
    </citation>
    <scope>NUCLEOTIDE SEQUENCE [LARGE SCALE GENOMIC DNA]</scope>
    <source>
        <strain evidence="2 3">SLV-132</strain>
    </source>
</reference>
<accession>A0A316EYL8</accession>
<evidence type="ECO:0000256" key="1">
    <source>
        <dbReference type="SAM" id="MobiDB-lite"/>
    </source>
</evidence>
<feature type="region of interest" description="Disordered" evidence="1">
    <location>
        <begin position="1"/>
        <end position="24"/>
    </location>
</feature>